<accession>A0ABV8AWU4</accession>
<evidence type="ECO:0000313" key="1">
    <source>
        <dbReference type="EMBL" id="MFC3882423.1"/>
    </source>
</evidence>
<dbReference type="EMBL" id="JBHRZT010000014">
    <property type="protein sequence ID" value="MFC3882423.1"/>
    <property type="molecule type" value="Genomic_DNA"/>
</dbReference>
<evidence type="ECO:0000313" key="2">
    <source>
        <dbReference type="Proteomes" id="UP001595752"/>
    </source>
</evidence>
<proteinExistence type="predicted"/>
<comment type="caution">
    <text evidence="1">The sequence shown here is derived from an EMBL/GenBank/DDBJ whole genome shotgun (WGS) entry which is preliminary data.</text>
</comment>
<organism evidence="1 2">
    <name type="scientific">Bacillus songklensis</name>
    <dbReference type="NCBI Taxonomy" id="1069116"/>
    <lineage>
        <taxon>Bacteria</taxon>
        <taxon>Bacillati</taxon>
        <taxon>Bacillota</taxon>
        <taxon>Bacilli</taxon>
        <taxon>Bacillales</taxon>
        <taxon>Bacillaceae</taxon>
        <taxon>Bacillus</taxon>
    </lineage>
</organism>
<keyword evidence="2" id="KW-1185">Reference proteome</keyword>
<dbReference type="Proteomes" id="UP001595752">
    <property type="component" value="Unassembled WGS sequence"/>
</dbReference>
<dbReference type="InterPro" id="IPR021284">
    <property type="entry name" value="DUF2750"/>
</dbReference>
<dbReference type="Pfam" id="PF11042">
    <property type="entry name" value="DUF2750"/>
    <property type="match status" value="1"/>
</dbReference>
<dbReference type="RefSeq" id="WP_377911889.1">
    <property type="nucleotide sequence ID" value="NZ_JBHRZT010000014.1"/>
</dbReference>
<protein>
    <submittedName>
        <fullName evidence="1">DUF2750 domain-containing protein</fullName>
    </submittedName>
</protein>
<sequence length="131" mass="15667">MLETREFQQFVKAPANTRYEYFIQRVIQSQEVWIVIDQSNHIKMAGDEEDTILVPVWPFKEYAQCCLEEDMYDCKIIAIPLDQFMNEFLIAMKKEGILSSVFWNGFDTTIIEVDQLLFDLNWELSKYRKIH</sequence>
<gene>
    <name evidence="1" type="ORF">ACFOU2_02330</name>
</gene>
<reference evidence="2" key="1">
    <citation type="journal article" date="2019" name="Int. J. Syst. Evol. Microbiol.">
        <title>The Global Catalogue of Microorganisms (GCM) 10K type strain sequencing project: providing services to taxonomists for standard genome sequencing and annotation.</title>
        <authorList>
            <consortium name="The Broad Institute Genomics Platform"/>
            <consortium name="The Broad Institute Genome Sequencing Center for Infectious Disease"/>
            <person name="Wu L."/>
            <person name="Ma J."/>
        </authorList>
    </citation>
    <scope>NUCLEOTIDE SEQUENCE [LARGE SCALE GENOMIC DNA]</scope>
    <source>
        <strain evidence="2">CCUG 61889</strain>
    </source>
</reference>
<name>A0ABV8AWU4_9BACI</name>